<evidence type="ECO:0000313" key="1">
    <source>
        <dbReference type="EMBL" id="KAJ0029946.1"/>
    </source>
</evidence>
<dbReference type="Proteomes" id="UP001163603">
    <property type="component" value="Chromosome 8"/>
</dbReference>
<sequence>MIMILALIILSLGAQTILTIFGNHRRYRLSYLNRFFVWLSYLMASPVVTLALGKLSGASESLYEEKQYIQQQPNTSVLVDYTSGWWAPLFLVQIGSPNILFYSVEDNKLKLRRVVGLTSQVAIALWILYNSWYPGRYLYAAVLPLYVAGIIKVIDTLRALRSLIIIIPIALGAGAITLEIYEIKELLYSDWAILHLIKQNRSALMRRLLTIVARKALSKKHRWSHCMDQFNLLSYCLYEEATKFDGLISRILKFKGYFKEYKKYCVKKDIQVSEELKEMILQQMEEVKAQRDGQPFSESGEWPVERCYCLRDLEWSTQTDFGTQAKKQTTFGKTIITWHLATTVCYYLEDDQSEGTSTHSQREMSKNLSDYIMYLLAMQPDMLSIVIGDILFRGARAQVGEFVKTKQLKDEATLCNTIILDELIIDENYFQGLPKNNMLTSQWNVLHQVQDLARKLREREDRWRIISSVWVEILCHGASICPWTLHAEQLRRGGELLTHVWLLLEHEKDRSNNVLSHELESAA</sequence>
<name>A0ACC0Y3V4_9ROSI</name>
<evidence type="ECO:0000313" key="2">
    <source>
        <dbReference type="Proteomes" id="UP001163603"/>
    </source>
</evidence>
<comment type="caution">
    <text evidence="1">The sequence shown here is derived from an EMBL/GenBank/DDBJ whole genome shotgun (WGS) entry which is preliminary data.</text>
</comment>
<protein>
    <submittedName>
        <fullName evidence="1">Uncharacterized protein</fullName>
    </submittedName>
</protein>
<dbReference type="EMBL" id="CM047743">
    <property type="protein sequence ID" value="KAJ0029946.1"/>
    <property type="molecule type" value="Genomic_DNA"/>
</dbReference>
<keyword evidence="2" id="KW-1185">Reference proteome</keyword>
<gene>
    <name evidence="1" type="ORF">Pint_14314</name>
</gene>
<accession>A0ACC0Y3V4</accession>
<organism evidence="1 2">
    <name type="scientific">Pistacia integerrima</name>
    <dbReference type="NCBI Taxonomy" id="434235"/>
    <lineage>
        <taxon>Eukaryota</taxon>
        <taxon>Viridiplantae</taxon>
        <taxon>Streptophyta</taxon>
        <taxon>Embryophyta</taxon>
        <taxon>Tracheophyta</taxon>
        <taxon>Spermatophyta</taxon>
        <taxon>Magnoliopsida</taxon>
        <taxon>eudicotyledons</taxon>
        <taxon>Gunneridae</taxon>
        <taxon>Pentapetalae</taxon>
        <taxon>rosids</taxon>
        <taxon>malvids</taxon>
        <taxon>Sapindales</taxon>
        <taxon>Anacardiaceae</taxon>
        <taxon>Pistacia</taxon>
    </lineage>
</organism>
<reference evidence="2" key="1">
    <citation type="journal article" date="2023" name="G3 (Bethesda)">
        <title>Genome assembly and association tests identify interacting loci associated with vigor, precocity, and sex in interspecific pistachio rootstocks.</title>
        <authorList>
            <person name="Palmer W."/>
            <person name="Jacygrad E."/>
            <person name="Sagayaradj S."/>
            <person name="Cavanaugh K."/>
            <person name="Han R."/>
            <person name="Bertier L."/>
            <person name="Beede B."/>
            <person name="Kafkas S."/>
            <person name="Golino D."/>
            <person name="Preece J."/>
            <person name="Michelmore R."/>
        </authorList>
    </citation>
    <scope>NUCLEOTIDE SEQUENCE [LARGE SCALE GENOMIC DNA]</scope>
</reference>
<proteinExistence type="predicted"/>